<dbReference type="PANTHER" id="PTHR22419:SF2">
    <property type="entry name" value="COILED-COIL DOMAIN-CONTAINING PROTEIN 172"/>
    <property type="match status" value="1"/>
</dbReference>
<protein>
    <recommendedName>
        <fullName evidence="3">Coiled-coil domain-containing protein 172</fullName>
    </recommendedName>
</protein>
<evidence type="ECO:0000256" key="1">
    <source>
        <dbReference type="ARBA" id="ARBA00004496"/>
    </source>
</evidence>
<comment type="subcellular location">
    <subcellularLocation>
        <location evidence="1">Cytoplasm</location>
    </subcellularLocation>
</comment>
<dbReference type="AlphaFoldDB" id="A0A8D2J358"/>
<dbReference type="PANTHER" id="PTHR22419">
    <property type="entry name" value="COILED-COIL DOMAIN-CONTAINING PROTEIN 172"/>
    <property type="match status" value="1"/>
</dbReference>
<dbReference type="Proteomes" id="UP000694545">
    <property type="component" value="Unplaced"/>
</dbReference>
<comment type="similarity">
    <text evidence="2">Belongs to the CCDC172 family.</text>
</comment>
<evidence type="ECO:0000256" key="4">
    <source>
        <dbReference type="ARBA" id="ARBA00022490"/>
    </source>
</evidence>
<evidence type="ECO:0000313" key="8">
    <source>
        <dbReference type="Proteomes" id="UP000694545"/>
    </source>
</evidence>
<reference evidence="7" key="1">
    <citation type="submission" date="2025-08" db="UniProtKB">
        <authorList>
            <consortium name="Ensembl"/>
        </authorList>
    </citation>
    <scope>IDENTIFICATION</scope>
</reference>
<dbReference type="InterPro" id="IPR029618">
    <property type="entry name" value="CCDC172"/>
</dbReference>
<keyword evidence="4" id="KW-0963">Cytoplasm</keyword>
<evidence type="ECO:0000256" key="3">
    <source>
        <dbReference type="ARBA" id="ARBA00022327"/>
    </source>
</evidence>
<evidence type="ECO:0000256" key="2">
    <source>
        <dbReference type="ARBA" id="ARBA00008975"/>
    </source>
</evidence>
<name>A0A8D2J358_VARKO</name>
<sequence length="173" mass="20748">TVLQTIKLKKIALEDETFLKEITDFNNEYGLTCNRELLIKKRVKAEICELEEKENVLRNEIESMEHENAQLEIFQLQKNELKQDLFTLQRKLKDIEEEFREAKYITKQLETEKINISEKPQTDPEYKRLKKELESYREVEMENACEALQTEIEFLQMLQKKYNVDKEQVSPSP</sequence>
<dbReference type="GO" id="GO:0005737">
    <property type="term" value="C:cytoplasm"/>
    <property type="evidence" value="ECO:0007669"/>
    <property type="project" value="UniProtKB-SubCell"/>
</dbReference>
<evidence type="ECO:0000256" key="6">
    <source>
        <dbReference type="SAM" id="Coils"/>
    </source>
</evidence>
<dbReference type="Ensembl" id="ENSVKKT00000007950.1">
    <property type="protein sequence ID" value="ENSVKKP00000007749.1"/>
    <property type="gene ID" value="ENSVKKG00000005543.1"/>
</dbReference>
<evidence type="ECO:0000256" key="5">
    <source>
        <dbReference type="ARBA" id="ARBA00023054"/>
    </source>
</evidence>
<keyword evidence="5 6" id="KW-0175">Coiled coil</keyword>
<keyword evidence="8" id="KW-1185">Reference proteome</keyword>
<dbReference type="OMA" id="EILQMVC"/>
<accession>A0A8D2J358</accession>
<reference evidence="7" key="2">
    <citation type="submission" date="2025-09" db="UniProtKB">
        <authorList>
            <consortium name="Ensembl"/>
        </authorList>
    </citation>
    <scope>IDENTIFICATION</scope>
</reference>
<organism evidence="7 8">
    <name type="scientific">Varanus komodoensis</name>
    <name type="common">Komodo dragon</name>
    <dbReference type="NCBI Taxonomy" id="61221"/>
    <lineage>
        <taxon>Eukaryota</taxon>
        <taxon>Metazoa</taxon>
        <taxon>Chordata</taxon>
        <taxon>Craniata</taxon>
        <taxon>Vertebrata</taxon>
        <taxon>Euteleostomi</taxon>
        <taxon>Lepidosauria</taxon>
        <taxon>Squamata</taxon>
        <taxon>Bifurcata</taxon>
        <taxon>Unidentata</taxon>
        <taxon>Episquamata</taxon>
        <taxon>Toxicofera</taxon>
        <taxon>Anguimorpha</taxon>
        <taxon>Paleoanguimorpha</taxon>
        <taxon>Varanoidea</taxon>
        <taxon>Varanidae</taxon>
        <taxon>Varanus</taxon>
    </lineage>
</organism>
<evidence type="ECO:0000313" key="7">
    <source>
        <dbReference type="Ensembl" id="ENSVKKP00000007749.1"/>
    </source>
</evidence>
<proteinExistence type="inferred from homology"/>
<feature type="coiled-coil region" evidence="6">
    <location>
        <begin position="50"/>
        <end position="112"/>
    </location>
</feature>